<accession>A0A1G9SB25</accession>
<reference evidence="1 2" key="1">
    <citation type="submission" date="2016-10" db="EMBL/GenBank/DDBJ databases">
        <authorList>
            <person name="de Groot N.N."/>
        </authorList>
    </citation>
    <scope>NUCLEOTIDE SEQUENCE [LARGE SCALE GENOMIC DNA]</scope>
    <source>
        <strain evidence="1 2">SLAS-1</strain>
    </source>
</reference>
<dbReference type="EMBL" id="FNGO01000027">
    <property type="protein sequence ID" value="SDM32592.1"/>
    <property type="molecule type" value="Genomic_DNA"/>
</dbReference>
<proteinExistence type="predicted"/>
<sequence length="123" mass="14497">MSQEDENHTKKMCDLSSYSVYCRYLRQLKDGTLTLDKGQTREYARYDGKYLIETSDDKLSAEYVALRYKQLVDIEDVFLGIKSNLEIKPMYYRTEDRICSHVKLCWLGMLLVRVIENETAKTC</sequence>
<dbReference type="OrthoDB" id="9767746at2"/>
<protein>
    <submittedName>
        <fullName evidence="1">Transposase DDE domain-containing protein</fullName>
    </submittedName>
</protein>
<evidence type="ECO:0000313" key="1">
    <source>
        <dbReference type="EMBL" id="SDM32592.1"/>
    </source>
</evidence>
<dbReference type="Proteomes" id="UP000199476">
    <property type="component" value="Unassembled WGS sequence"/>
</dbReference>
<organism evidence="1 2">
    <name type="scientific">Halarsenatibacter silvermanii</name>
    <dbReference type="NCBI Taxonomy" id="321763"/>
    <lineage>
        <taxon>Bacteria</taxon>
        <taxon>Bacillati</taxon>
        <taxon>Bacillota</taxon>
        <taxon>Clostridia</taxon>
        <taxon>Halanaerobiales</taxon>
        <taxon>Halarsenatibacteraceae</taxon>
        <taxon>Halarsenatibacter</taxon>
    </lineage>
</organism>
<evidence type="ECO:0000313" key="2">
    <source>
        <dbReference type="Proteomes" id="UP000199476"/>
    </source>
</evidence>
<dbReference type="STRING" id="321763.SAMN04488692_12724"/>
<dbReference type="AlphaFoldDB" id="A0A1G9SB25"/>
<gene>
    <name evidence="1" type="ORF">SAMN04488692_12724</name>
</gene>
<name>A0A1G9SB25_9FIRM</name>
<keyword evidence="2" id="KW-1185">Reference proteome</keyword>